<comment type="caution">
    <text evidence="13">The sequence shown here is derived from an EMBL/GenBank/DDBJ whole genome shotgun (WGS) entry which is preliminary data.</text>
</comment>
<dbReference type="Gene3D" id="3.40.630.10">
    <property type="entry name" value="Zn peptidases"/>
    <property type="match status" value="2"/>
</dbReference>
<dbReference type="InterPro" id="IPR011650">
    <property type="entry name" value="Peptidase_M20_dimer"/>
</dbReference>
<protein>
    <recommendedName>
        <fullName evidence="6">Probable succinyl-diaminopimelate desuccinylase</fullName>
        <ecNumber evidence="5">3.5.1.18</ecNumber>
    </recommendedName>
</protein>
<comment type="pathway">
    <text evidence="3">Amino-acid biosynthesis; L-lysine biosynthesis via DAP pathway; LL-2,6-diaminopimelate from (S)-tetrahydrodipicolinate (succinylase route): step 3/3.</text>
</comment>
<dbReference type="SUPFAM" id="SSF55031">
    <property type="entry name" value="Bacterial exopeptidase dimerisation domain"/>
    <property type="match status" value="1"/>
</dbReference>
<evidence type="ECO:0000256" key="10">
    <source>
        <dbReference type="ARBA" id="ARBA00023285"/>
    </source>
</evidence>
<dbReference type="SUPFAM" id="SSF53187">
    <property type="entry name" value="Zn-dependent exopeptidases"/>
    <property type="match status" value="1"/>
</dbReference>
<dbReference type="UniPathway" id="UPA00034">
    <property type="reaction ID" value="UER00021"/>
</dbReference>
<evidence type="ECO:0000259" key="12">
    <source>
        <dbReference type="Pfam" id="PF07687"/>
    </source>
</evidence>
<reference evidence="13" key="1">
    <citation type="journal article" date="2020" name="mSystems">
        <title>Genome- and Community-Level Interaction Insights into Carbon Utilization and Element Cycling Functions of Hydrothermarchaeota in Hydrothermal Sediment.</title>
        <authorList>
            <person name="Zhou Z."/>
            <person name="Liu Y."/>
            <person name="Xu W."/>
            <person name="Pan J."/>
            <person name="Luo Z.H."/>
            <person name="Li M."/>
        </authorList>
    </citation>
    <scope>NUCLEOTIDE SEQUENCE [LARGE SCALE GENOMIC DNA]</scope>
    <source>
        <strain evidence="13">SpSt-125</strain>
    </source>
</reference>
<sequence length="408" mass="44727">MGIPRSDLEWGLEVLSNMISIPTVNPPGENFDKFSRYVASALKDIGMEVEVVEVPRSIVEAVCRECAQHPRYIILGRAGSGKPVVQFNGHYDVVPPGSGWSSDPFLPRVSGDRLYGRGSVDMKGGIAASMIAVKSFLSKYREFGGTVEIALVPDEEIGGESGTGYLVKHISKPDYAIIAEPSGLKSMWIGHKGAVWGFVEVFGKQAHGSTPWRGVNAFEYMAKIALEFVNEYRRVLSSRKSGYDYGDVEGARPTINVGGEVRGSTKTNIVPGYYAFSFDRRVIPEEKIDDVEKEIEMLVNKVSLNYPEVKVRLSITSRSPPALTSPDSTVVKILSKAVREVLGFEPRLVVCLGGLDLHYYREQGVEAIAYGPGPDENAHIVNEYVLMSEVEAVAKVYLAMLKAMLLPS</sequence>
<evidence type="ECO:0000256" key="2">
    <source>
        <dbReference type="ARBA" id="ARBA00001947"/>
    </source>
</evidence>
<dbReference type="AlphaFoldDB" id="A0A7J2U4R1"/>
<evidence type="ECO:0000256" key="5">
    <source>
        <dbReference type="ARBA" id="ARBA00011921"/>
    </source>
</evidence>
<keyword evidence="9" id="KW-0862">Zinc</keyword>
<proteinExistence type="inferred from homology"/>
<accession>A0A7J2U4R1</accession>
<dbReference type="Pfam" id="PF07687">
    <property type="entry name" value="M20_dimer"/>
    <property type="match status" value="1"/>
</dbReference>
<evidence type="ECO:0000256" key="11">
    <source>
        <dbReference type="ARBA" id="ARBA00051301"/>
    </source>
</evidence>
<dbReference type="PANTHER" id="PTHR43808:SF32">
    <property type="entry name" value="ARGE_DAPE-RELATED DEACYLASE"/>
    <property type="match status" value="1"/>
</dbReference>
<evidence type="ECO:0000256" key="6">
    <source>
        <dbReference type="ARBA" id="ARBA00016853"/>
    </source>
</evidence>
<organism evidence="13">
    <name type="scientific">Ignisphaera aggregans</name>
    <dbReference type="NCBI Taxonomy" id="334771"/>
    <lineage>
        <taxon>Archaea</taxon>
        <taxon>Thermoproteota</taxon>
        <taxon>Thermoprotei</taxon>
        <taxon>Desulfurococcales</taxon>
        <taxon>Desulfurococcaceae</taxon>
        <taxon>Ignisphaera</taxon>
    </lineage>
</organism>
<dbReference type="GO" id="GO:0046872">
    <property type="term" value="F:metal ion binding"/>
    <property type="evidence" value="ECO:0007669"/>
    <property type="project" value="UniProtKB-KW"/>
</dbReference>
<keyword evidence="8" id="KW-0378">Hydrolase</keyword>
<dbReference type="InterPro" id="IPR036264">
    <property type="entry name" value="Bact_exopeptidase_dim_dom"/>
</dbReference>
<comment type="similarity">
    <text evidence="4">Belongs to the peptidase M20A family.</text>
</comment>
<dbReference type="PROSITE" id="PS00759">
    <property type="entry name" value="ARGE_DAPE_CPG2_2"/>
    <property type="match status" value="1"/>
</dbReference>
<gene>
    <name evidence="13" type="ORF">ENO26_08385</name>
</gene>
<dbReference type="InterPro" id="IPR010182">
    <property type="entry name" value="ArgE/DapE"/>
</dbReference>
<dbReference type="InterPro" id="IPR001261">
    <property type="entry name" value="ArgE/DapE_CS"/>
</dbReference>
<keyword evidence="7" id="KW-0479">Metal-binding</keyword>
<dbReference type="Pfam" id="PF01546">
    <property type="entry name" value="Peptidase_M20"/>
    <property type="match status" value="1"/>
</dbReference>
<comment type="cofactor">
    <cofactor evidence="2">
        <name>Zn(2+)</name>
        <dbReference type="ChEBI" id="CHEBI:29105"/>
    </cofactor>
</comment>
<evidence type="ECO:0000256" key="7">
    <source>
        <dbReference type="ARBA" id="ARBA00022723"/>
    </source>
</evidence>
<dbReference type="EMBL" id="DSEU01000059">
    <property type="protein sequence ID" value="HEM67559.1"/>
    <property type="molecule type" value="Genomic_DNA"/>
</dbReference>
<dbReference type="NCBIfam" id="TIGR01910">
    <property type="entry name" value="DapE-ArgE"/>
    <property type="match status" value="1"/>
</dbReference>
<dbReference type="InterPro" id="IPR002933">
    <property type="entry name" value="Peptidase_M20"/>
</dbReference>
<dbReference type="Gene3D" id="3.30.70.360">
    <property type="match status" value="1"/>
</dbReference>
<dbReference type="GO" id="GO:0009089">
    <property type="term" value="P:lysine biosynthetic process via diaminopimelate"/>
    <property type="evidence" value="ECO:0007669"/>
    <property type="project" value="UniProtKB-UniPathway"/>
</dbReference>
<feature type="domain" description="Peptidase M20 dimerisation" evidence="12">
    <location>
        <begin position="189"/>
        <end position="306"/>
    </location>
</feature>
<evidence type="ECO:0000313" key="13">
    <source>
        <dbReference type="EMBL" id="HEM67559.1"/>
    </source>
</evidence>
<evidence type="ECO:0000256" key="3">
    <source>
        <dbReference type="ARBA" id="ARBA00005130"/>
    </source>
</evidence>
<dbReference type="EC" id="3.5.1.18" evidence="5"/>
<dbReference type="GO" id="GO:0009014">
    <property type="term" value="F:succinyl-diaminopimelate desuccinylase activity"/>
    <property type="evidence" value="ECO:0007669"/>
    <property type="project" value="UniProtKB-EC"/>
</dbReference>
<keyword evidence="10" id="KW-0170">Cobalt</keyword>
<evidence type="ECO:0000256" key="8">
    <source>
        <dbReference type="ARBA" id="ARBA00022801"/>
    </source>
</evidence>
<evidence type="ECO:0000256" key="9">
    <source>
        <dbReference type="ARBA" id="ARBA00022833"/>
    </source>
</evidence>
<comment type="cofactor">
    <cofactor evidence="1">
        <name>Co(2+)</name>
        <dbReference type="ChEBI" id="CHEBI:48828"/>
    </cofactor>
</comment>
<dbReference type="PANTHER" id="PTHR43808">
    <property type="entry name" value="ACETYLORNITHINE DEACETYLASE"/>
    <property type="match status" value="1"/>
</dbReference>
<evidence type="ECO:0000256" key="1">
    <source>
        <dbReference type="ARBA" id="ARBA00001941"/>
    </source>
</evidence>
<dbReference type="InterPro" id="IPR050072">
    <property type="entry name" value="Peptidase_M20A"/>
</dbReference>
<name>A0A7J2U4R1_9CREN</name>
<evidence type="ECO:0000256" key="4">
    <source>
        <dbReference type="ARBA" id="ARBA00006247"/>
    </source>
</evidence>
<comment type="catalytic activity">
    <reaction evidence="11">
        <text>N-succinyl-(2S,6S)-2,6-diaminopimelate + H2O = (2S,6S)-2,6-diaminopimelate + succinate</text>
        <dbReference type="Rhea" id="RHEA:22608"/>
        <dbReference type="ChEBI" id="CHEBI:15377"/>
        <dbReference type="ChEBI" id="CHEBI:30031"/>
        <dbReference type="ChEBI" id="CHEBI:57609"/>
        <dbReference type="ChEBI" id="CHEBI:58087"/>
        <dbReference type="EC" id="3.5.1.18"/>
    </reaction>
</comment>
<dbReference type="NCBIfam" id="NF006400">
    <property type="entry name" value="PRK08651.1-3"/>
    <property type="match status" value="1"/>
</dbReference>